<reference evidence="2 3" key="1">
    <citation type="submission" date="2018-12" db="EMBL/GenBank/DDBJ databases">
        <authorList>
            <person name="Toschakov S.V."/>
        </authorList>
    </citation>
    <scope>NUCLEOTIDE SEQUENCE [LARGE SCALE GENOMIC DNA]</scope>
    <source>
        <strain evidence="2 3">GM2012</strain>
    </source>
</reference>
<reference evidence="2 3" key="2">
    <citation type="submission" date="2019-01" db="EMBL/GenBank/DDBJ databases">
        <title>Tautonia sociabilis, a novel thermotolerant planctomycete of Isosphaeraceae family, isolated from a 4000 m deep subterranean habitat.</title>
        <authorList>
            <person name="Kovaleva O.L."/>
            <person name="Elcheninov A.G."/>
            <person name="Van Heerden E."/>
            <person name="Toshchakov S.V."/>
            <person name="Novikov A."/>
            <person name="Bonch-Osmolovskaya E.A."/>
            <person name="Kublanov I.V."/>
        </authorList>
    </citation>
    <scope>NUCLEOTIDE SEQUENCE [LARGE SCALE GENOMIC DNA]</scope>
    <source>
        <strain evidence="2 3">GM2012</strain>
    </source>
</reference>
<dbReference type="InterPro" id="IPR029058">
    <property type="entry name" value="AB_hydrolase_fold"/>
</dbReference>
<protein>
    <submittedName>
        <fullName evidence="2">Alpha/beta fold hydrolase</fullName>
    </submittedName>
</protein>
<sequence length="281" mass="31772">MKTNGRNFFNLPLALRSYRRSGTLVLVNGLAEQSESWFANRPYWSRLFDVKVPELLVYDGDELHRHIESGGEVTIGYLTDRLSRFLDEFVQKPPYHLVGSSLGGQILLTYASRYPEKVAKLVLICPSGLHGEENLPVMDGVRRSDYDSLVRSVFHRTPFAGEDLVEAIERKFQDRRWKKGVLRTLRGTVGHSVGDLLERVEHPTLLIWGQDDRIIADIPGSIRAASRMPRARQVVIPRCGHAPQIERAGLVNKLVVKFLKDSLDTIPPALDPNRSLSKVRA</sequence>
<dbReference type="Proteomes" id="UP000280296">
    <property type="component" value="Unassembled WGS sequence"/>
</dbReference>
<dbReference type="InterPro" id="IPR000073">
    <property type="entry name" value="AB_hydrolase_1"/>
</dbReference>
<evidence type="ECO:0000313" key="3">
    <source>
        <dbReference type="Proteomes" id="UP000280296"/>
    </source>
</evidence>
<dbReference type="OrthoDB" id="9808398at2"/>
<dbReference type="EMBL" id="RYZH01000013">
    <property type="protein sequence ID" value="RUL88203.1"/>
    <property type="molecule type" value="Genomic_DNA"/>
</dbReference>
<keyword evidence="2" id="KW-0378">Hydrolase</keyword>
<accession>A0A432MLA4</accession>
<dbReference type="Pfam" id="PF12697">
    <property type="entry name" value="Abhydrolase_6"/>
    <property type="match status" value="1"/>
</dbReference>
<dbReference type="PRINTS" id="PR00111">
    <property type="entry name" value="ABHYDROLASE"/>
</dbReference>
<keyword evidence="3" id="KW-1185">Reference proteome</keyword>
<evidence type="ECO:0000259" key="1">
    <source>
        <dbReference type="Pfam" id="PF12697"/>
    </source>
</evidence>
<dbReference type="Gene3D" id="3.40.50.1820">
    <property type="entry name" value="alpha/beta hydrolase"/>
    <property type="match status" value="1"/>
</dbReference>
<dbReference type="AlphaFoldDB" id="A0A432MLA4"/>
<gene>
    <name evidence="2" type="ORF">TsocGM_08685</name>
</gene>
<dbReference type="RefSeq" id="WP_126724913.1">
    <property type="nucleotide sequence ID" value="NZ_RYZH01000013.1"/>
</dbReference>
<dbReference type="SUPFAM" id="SSF53474">
    <property type="entry name" value="alpha/beta-Hydrolases"/>
    <property type="match status" value="1"/>
</dbReference>
<dbReference type="PANTHER" id="PTHR46438">
    <property type="entry name" value="ALPHA/BETA-HYDROLASES SUPERFAMILY PROTEIN"/>
    <property type="match status" value="1"/>
</dbReference>
<feature type="domain" description="AB hydrolase-1" evidence="1">
    <location>
        <begin position="24"/>
        <end position="251"/>
    </location>
</feature>
<name>A0A432MLA4_9BACT</name>
<dbReference type="PANTHER" id="PTHR46438:SF11">
    <property type="entry name" value="LIPASE-RELATED"/>
    <property type="match status" value="1"/>
</dbReference>
<evidence type="ECO:0000313" key="2">
    <source>
        <dbReference type="EMBL" id="RUL88203.1"/>
    </source>
</evidence>
<comment type="caution">
    <text evidence="2">The sequence shown here is derived from an EMBL/GenBank/DDBJ whole genome shotgun (WGS) entry which is preliminary data.</text>
</comment>
<proteinExistence type="predicted"/>
<organism evidence="2 3">
    <name type="scientific">Tautonia sociabilis</name>
    <dbReference type="NCBI Taxonomy" id="2080755"/>
    <lineage>
        <taxon>Bacteria</taxon>
        <taxon>Pseudomonadati</taxon>
        <taxon>Planctomycetota</taxon>
        <taxon>Planctomycetia</taxon>
        <taxon>Isosphaerales</taxon>
        <taxon>Isosphaeraceae</taxon>
        <taxon>Tautonia</taxon>
    </lineage>
</organism>
<dbReference type="GO" id="GO:0016787">
    <property type="term" value="F:hydrolase activity"/>
    <property type="evidence" value="ECO:0007669"/>
    <property type="project" value="UniProtKB-KW"/>
</dbReference>